<comment type="caution">
    <text evidence="2">The sequence shown here is derived from an EMBL/GenBank/DDBJ whole genome shotgun (WGS) entry which is preliminary data.</text>
</comment>
<evidence type="ECO:0000313" key="2">
    <source>
        <dbReference type="EMBL" id="OJG18626.1"/>
    </source>
</evidence>
<keyword evidence="3" id="KW-1185">Reference proteome</keyword>
<name>A0A1L8RFS4_9ENTE</name>
<dbReference type="InterPro" id="IPR036291">
    <property type="entry name" value="NAD(P)-bd_dom_sf"/>
</dbReference>
<organism evidence="2 3">
    <name type="scientific">Enterococcus canis</name>
    <dbReference type="NCBI Taxonomy" id="214095"/>
    <lineage>
        <taxon>Bacteria</taxon>
        <taxon>Bacillati</taxon>
        <taxon>Bacillota</taxon>
        <taxon>Bacilli</taxon>
        <taxon>Lactobacillales</taxon>
        <taxon>Enterococcaceae</taxon>
        <taxon>Enterococcus</taxon>
    </lineage>
</organism>
<protein>
    <submittedName>
        <fullName evidence="2">NAD dependent epimerase/dehydratase</fullName>
    </submittedName>
</protein>
<evidence type="ECO:0000313" key="3">
    <source>
        <dbReference type="Proteomes" id="UP000181884"/>
    </source>
</evidence>
<dbReference type="InterPro" id="IPR016040">
    <property type="entry name" value="NAD(P)-bd_dom"/>
</dbReference>
<accession>A0A1L8RFS4</accession>
<reference evidence="2 3" key="1">
    <citation type="submission" date="2014-12" db="EMBL/GenBank/DDBJ databases">
        <title>Draft genome sequences of 29 type strains of Enterococci.</title>
        <authorList>
            <person name="Zhong Z."/>
            <person name="Sun Z."/>
            <person name="Liu W."/>
            <person name="Zhang W."/>
            <person name="Zhang H."/>
        </authorList>
    </citation>
    <scope>NUCLEOTIDE SEQUENCE [LARGE SCALE GENOMIC DNA]</scope>
    <source>
        <strain evidence="2 3">DSM 17029</strain>
    </source>
</reference>
<dbReference type="SUPFAM" id="SSF51735">
    <property type="entry name" value="NAD(P)-binding Rossmann-fold domains"/>
    <property type="match status" value="1"/>
</dbReference>
<proteinExistence type="predicted"/>
<evidence type="ECO:0000259" key="1">
    <source>
        <dbReference type="Pfam" id="PF13460"/>
    </source>
</evidence>
<dbReference type="Pfam" id="PF13460">
    <property type="entry name" value="NAD_binding_10"/>
    <property type="match status" value="1"/>
</dbReference>
<dbReference type="PANTHER" id="PTHR15020:SF50">
    <property type="entry name" value="UPF0659 PROTEIN YMR090W"/>
    <property type="match status" value="1"/>
</dbReference>
<feature type="domain" description="NAD(P)-binding" evidence="1">
    <location>
        <begin position="10"/>
        <end position="192"/>
    </location>
</feature>
<dbReference type="CDD" id="cd05243">
    <property type="entry name" value="SDR_a5"/>
    <property type="match status" value="1"/>
</dbReference>
<dbReference type="EMBL" id="JXKH01000004">
    <property type="protein sequence ID" value="OJG18626.1"/>
    <property type="molecule type" value="Genomic_DNA"/>
</dbReference>
<dbReference type="PANTHER" id="PTHR15020">
    <property type="entry name" value="FLAVIN REDUCTASE-RELATED"/>
    <property type="match status" value="1"/>
</dbReference>
<dbReference type="Proteomes" id="UP000181884">
    <property type="component" value="Unassembled WGS sequence"/>
</dbReference>
<dbReference type="AlphaFoldDB" id="A0A1L8RFS4"/>
<dbReference type="Gene3D" id="3.40.50.720">
    <property type="entry name" value="NAD(P)-binding Rossmann-like Domain"/>
    <property type="match status" value="1"/>
</dbReference>
<gene>
    <name evidence="2" type="ORF">RU97_GL002023</name>
</gene>
<dbReference type="STRING" id="214095.RU97_GL002023"/>
<sequence>MIIMKIFVVGAHGQMGRLAVAKLAEAGNEVYAGVRNPETQQTETAENLHYISFDLTESIPKMIEAFTGIDQIIFAAGSRGRSLLQVDLDGAVKTMIAAETAGVERYLLVSAANADNRNHWPASMLDYYIAKHYADEWLKNQTNLVYTIIQPVTLTNNPGTGSISLNRPMVNAHGNVSREDVASLLTALVDHPLPHETIVVSGGTVAINDAIQRL</sequence>